<dbReference type="eggNOG" id="COG0438">
    <property type="taxonomic scope" value="Bacteria"/>
</dbReference>
<evidence type="ECO:0000313" key="2">
    <source>
        <dbReference type="EMBL" id="ABE63543.1"/>
    </source>
</evidence>
<organism evidence="2 3">
    <name type="scientific">Nitrobacter hamburgensis (strain DSM 10229 / NCIMB 13809 / X14)</name>
    <dbReference type="NCBI Taxonomy" id="323097"/>
    <lineage>
        <taxon>Bacteria</taxon>
        <taxon>Pseudomonadati</taxon>
        <taxon>Pseudomonadota</taxon>
        <taxon>Alphaproteobacteria</taxon>
        <taxon>Hyphomicrobiales</taxon>
        <taxon>Nitrobacteraceae</taxon>
        <taxon>Nitrobacter</taxon>
    </lineage>
</organism>
<evidence type="ECO:0000313" key="3">
    <source>
        <dbReference type="Proteomes" id="UP000001953"/>
    </source>
</evidence>
<dbReference type="SUPFAM" id="SSF53756">
    <property type="entry name" value="UDP-Glycosyltransferase/glycogen phosphorylase"/>
    <property type="match status" value="1"/>
</dbReference>
<dbReference type="STRING" id="323097.Nham_2765"/>
<sequence>MATALKIGFVTERLLLGFGVDLVVHQYASFLAGRGYDVKVYCLRHDTSVERPYKVVDLSKPEVLTPANSMSRYILNFATFFNSQNIDVWIVNTSPFYDVMPLLLQPAIAIEYGAPPSRFFSPEIGRNLDASVAYRFQHVFTRLRAQDQILCISRSIQNWLPNCVHPSSEIHYLGCDHYARPTTEQVLEFRRSLKFDDGVIVLWVGRVQIENDEQPYKGFVDFVELAERAIKAERSLCFVVVGRGGEAEEHFLRIRGIIPRLNLPDNQMGAAFASSDLFVSTSLWEGFNLPLLEAQWQGTPVLAYRHGPHPEVVCDGVTGILVDNRKDMFEALLTLARDANKRESLASKTRAFAADFSWGKSARGLEEAILRAASVAARCKANRSAIDSSRVRKRLFVLQDTYARFGLRFLVKRIVLFVRTCLVRALKRGGKK</sequence>
<protein>
    <submittedName>
        <fullName evidence="2">Glycosyl transferase, group 1</fullName>
    </submittedName>
</protein>
<dbReference type="KEGG" id="nha:Nham_2765"/>
<proteinExistence type="predicted"/>
<reference evidence="2 3" key="1">
    <citation type="submission" date="2006-03" db="EMBL/GenBank/DDBJ databases">
        <title>Complete sequence of chromosome of Nitrobacter hamburgensis X14.</title>
        <authorList>
            <consortium name="US DOE Joint Genome Institute"/>
            <person name="Copeland A."/>
            <person name="Lucas S."/>
            <person name="Lapidus A."/>
            <person name="Barry K."/>
            <person name="Detter J.C."/>
            <person name="Glavina del Rio T."/>
            <person name="Hammon N."/>
            <person name="Israni S."/>
            <person name="Dalin E."/>
            <person name="Tice H."/>
            <person name="Pitluck S."/>
            <person name="Chain P."/>
            <person name="Malfatti S."/>
            <person name="Shin M."/>
            <person name="Vergez L."/>
            <person name="Schmutz J."/>
            <person name="Larimer F."/>
            <person name="Land M."/>
            <person name="Hauser L."/>
            <person name="Kyrpides N."/>
            <person name="Ivanova N."/>
            <person name="Ward B."/>
            <person name="Arp D."/>
            <person name="Klotz M."/>
            <person name="Stein L."/>
            <person name="O'Mullan G."/>
            <person name="Starkenburg S."/>
            <person name="Sayavedra L."/>
            <person name="Poret-Peterson A.T."/>
            <person name="Gentry M.E."/>
            <person name="Bruce D."/>
            <person name="Richardson P."/>
        </authorList>
    </citation>
    <scope>NUCLEOTIDE SEQUENCE [LARGE SCALE GENOMIC DNA]</scope>
    <source>
        <strain evidence="3">DSM 10229 / NCIMB 13809 / X14</strain>
    </source>
</reference>
<dbReference type="PANTHER" id="PTHR46401">
    <property type="entry name" value="GLYCOSYLTRANSFERASE WBBK-RELATED"/>
    <property type="match status" value="1"/>
</dbReference>
<dbReference type="GO" id="GO:0009103">
    <property type="term" value="P:lipopolysaccharide biosynthetic process"/>
    <property type="evidence" value="ECO:0007669"/>
    <property type="project" value="TreeGrafter"/>
</dbReference>
<dbReference type="CAZy" id="GT4">
    <property type="family name" value="Glycosyltransferase Family 4"/>
</dbReference>
<dbReference type="GO" id="GO:0016757">
    <property type="term" value="F:glycosyltransferase activity"/>
    <property type="evidence" value="ECO:0007669"/>
    <property type="project" value="TreeGrafter"/>
</dbReference>
<dbReference type="AlphaFoldDB" id="Q1QJQ4"/>
<keyword evidence="1 2" id="KW-0808">Transferase</keyword>
<dbReference type="RefSeq" id="WP_011511209.1">
    <property type="nucleotide sequence ID" value="NC_007964.1"/>
</dbReference>
<dbReference type="Pfam" id="PF13692">
    <property type="entry name" value="Glyco_trans_1_4"/>
    <property type="match status" value="1"/>
</dbReference>
<name>Q1QJQ4_NITHX</name>
<accession>Q1QJQ4</accession>
<dbReference type="CDD" id="cd03801">
    <property type="entry name" value="GT4_PimA-like"/>
    <property type="match status" value="1"/>
</dbReference>
<dbReference type="HOGENOM" id="CLU_009583_27_5_5"/>
<evidence type="ECO:0000256" key="1">
    <source>
        <dbReference type="ARBA" id="ARBA00022679"/>
    </source>
</evidence>
<dbReference type="Gene3D" id="3.40.50.2000">
    <property type="entry name" value="Glycogen Phosphorylase B"/>
    <property type="match status" value="2"/>
</dbReference>
<dbReference type="OrthoDB" id="9807414at2"/>
<gene>
    <name evidence="2" type="ordered locus">Nham_2765</name>
</gene>
<dbReference type="Proteomes" id="UP000001953">
    <property type="component" value="Chromosome"/>
</dbReference>
<keyword evidence="3" id="KW-1185">Reference proteome</keyword>
<dbReference type="EMBL" id="CP000319">
    <property type="protein sequence ID" value="ABE63543.1"/>
    <property type="molecule type" value="Genomic_DNA"/>
</dbReference>
<dbReference type="PANTHER" id="PTHR46401:SF2">
    <property type="entry name" value="GLYCOSYLTRANSFERASE WBBK-RELATED"/>
    <property type="match status" value="1"/>
</dbReference>